<dbReference type="Pfam" id="PF08502">
    <property type="entry name" value="LeuA_dimer"/>
    <property type="match status" value="1"/>
</dbReference>
<proteinExistence type="predicted"/>
<evidence type="ECO:0000256" key="1">
    <source>
        <dbReference type="ARBA" id="ARBA00022679"/>
    </source>
</evidence>
<protein>
    <submittedName>
        <fullName evidence="3">2-isopropylmalate synthase</fullName>
    </submittedName>
</protein>
<sequence>ISSGANAKALTLIELQVKGTGRGSFGAGVHDNTVTSSIEAIIACTNRLIDQGVLSTDQVVAAAV</sequence>
<evidence type="ECO:0000259" key="2">
    <source>
        <dbReference type="Pfam" id="PF08502"/>
    </source>
</evidence>
<name>A0ABD7GP33_9ENTR</name>
<dbReference type="AlphaFoldDB" id="A0ABD7GP33"/>
<evidence type="ECO:0000313" key="4">
    <source>
        <dbReference type="Proteomes" id="UP000255291"/>
    </source>
</evidence>
<comment type="caution">
    <text evidence="3">The sequence shown here is derived from an EMBL/GenBank/DDBJ whole genome shotgun (WGS) entry which is preliminary data.</text>
</comment>
<dbReference type="SUPFAM" id="SSF110921">
    <property type="entry name" value="2-isopropylmalate synthase LeuA, allosteric (dimerisation) domain"/>
    <property type="match status" value="1"/>
</dbReference>
<dbReference type="Proteomes" id="UP000255291">
    <property type="component" value="Unassembled WGS sequence"/>
</dbReference>
<organism evidence="3 4">
    <name type="scientific">Enterobacter roggenkampii</name>
    <dbReference type="NCBI Taxonomy" id="1812935"/>
    <lineage>
        <taxon>Bacteria</taxon>
        <taxon>Pseudomonadati</taxon>
        <taxon>Pseudomonadota</taxon>
        <taxon>Gammaproteobacteria</taxon>
        <taxon>Enterobacterales</taxon>
        <taxon>Enterobacteriaceae</taxon>
        <taxon>Enterobacter</taxon>
        <taxon>Enterobacter cloacae complex</taxon>
    </lineage>
</organism>
<accession>A0ABD7GP33</accession>
<evidence type="ECO:0000313" key="3">
    <source>
        <dbReference type="EMBL" id="RDT47057.1"/>
    </source>
</evidence>
<reference evidence="3 4" key="1">
    <citation type="submission" date="2018-07" db="EMBL/GenBank/DDBJ databases">
        <title>The use of a cohorting ward and systematic surveillance cultures for the control of a Klebsiella pneumoniae carbapenemase (KPC)-producing Enterobacteriaceae outbreak.</title>
        <authorList>
            <person name="Doi Y."/>
        </authorList>
    </citation>
    <scope>NUCLEOTIDE SEQUENCE [LARGE SCALE GENOMIC DNA]</scope>
    <source>
        <strain evidence="3 4">1-RC-17-04017</strain>
    </source>
</reference>
<dbReference type="GO" id="GO:0016740">
    <property type="term" value="F:transferase activity"/>
    <property type="evidence" value="ECO:0007669"/>
    <property type="project" value="UniProtKB-KW"/>
</dbReference>
<dbReference type="Gene3D" id="3.30.160.270">
    <property type="match status" value="1"/>
</dbReference>
<dbReference type="InterPro" id="IPR013709">
    <property type="entry name" value="2-isopropylmalate_synth_dimer"/>
</dbReference>
<feature type="domain" description="2-isopropylmalate synthase LeuA allosteric (dimerisation)" evidence="2">
    <location>
        <begin position="1"/>
        <end position="48"/>
    </location>
</feature>
<feature type="non-terminal residue" evidence="3">
    <location>
        <position position="1"/>
    </location>
</feature>
<gene>
    <name evidence="3" type="ORF">DXF87_26895</name>
</gene>
<dbReference type="InterPro" id="IPR036230">
    <property type="entry name" value="LeuA_allosteric_dom_sf"/>
</dbReference>
<keyword evidence="1" id="KW-0808">Transferase</keyword>
<dbReference type="RefSeq" id="WP_276310592.1">
    <property type="nucleotide sequence ID" value="NZ_QRBW01000538.1"/>
</dbReference>
<dbReference type="EMBL" id="QRBW01000538">
    <property type="protein sequence ID" value="RDT47057.1"/>
    <property type="molecule type" value="Genomic_DNA"/>
</dbReference>